<evidence type="ECO:0000313" key="2">
    <source>
        <dbReference type="EMBL" id="KAK6626873.1"/>
    </source>
</evidence>
<keyword evidence="3" id="KW-1185">Reference proteome</keyword>
<reference evidence="2 3" key="1">
    <citation type="submission" date="2023-09" db="EMBL/GenBank/DDBJ databases">
        <title>Genomes of two closely related lineages of the louse Polyplax serrata with different host specificities.</title>
        <authorList>
            <person name="Martinu J."/>
            <person name="Tarabai H."/>
            <person name="Stefka J."/>
            <person name="Hypsa V."/>
        </authorList>
    </citation>
    <scope>NUCLEOTIDE SEQUENCE [LARGE SCALE GENOMIC DNA]</scope>
    <source>
        <strain evidence="2">98ZLc_SE</strain>
    </source>
</reference>
<proteinExistence type="predicted"/>
<feature type="compositionally biased region" description="Low complexity" evidence="1">
    <location>
        <begin position="34"/>
        <end position="45"/>
    </location>
</feature>
<evidence type="ECO:0000256" key="1">
    <source>
        <dbReference type="SAM" id="MobiDB-lite"/>
    </source>
</evidence>
<organism evidence="2 3">
    <name type="scientific">Polyplax serrata</name>
    <name type="common">Common mouse louse</name>
    <dbReference type="NCBI Taxonomy" id="468196"/>
    <lineage>
        <taxon>Eukaryota</taxon>
        <taxon>Metazoa</taxon>
        <taxon>Ecdysozoa</taxon>
        <taxon>Arthropoda</taxon>
        <taxon>Hexapoda</taxon>
        <taxon>Insecta</taxon>
        <taxon>Pterygota</taxon>
        <taxon>Neoptera</taxon>
        <taxon>Paraneoptera</taxon>
        <taxon>Psocodea</taxon>
        <taxon>Troctomorpha</taxon>
        <taxon>Phthiraptera</taxon>
        <taxon>Anoplura</taxon>
        <taxon>Polyplacidae</taxon>
        <taxon>Polyplax</taxon>
    </lineage>
</organism>
<protein>
    <submittedName>
        <fullName evidence="2">Uncharacterized protein</fullName>
    </submittedName>
</protein>
<evidence type="ECO:0000313" key="3">
    <source>
        <dbReference type="Proteomes" id="UP001359485"/>
    </source>
</evidence>
<comment type="caution">
    <text evidence="2">The sequence shown here is derived from an EMBL/GenBank/DDBJ whole genome shotgun (WGS) entry which is preliminary data.</text>
</comment>
<sequence length="110" mass="11816">MASESSAGGDCFTAHSKRLLCGLSRDSLPHRFGSRTSAAATTTSDSSRDDDVMTYPKVTSSHGPDGCSVTVARINTDHSRPGLGLQNRIINVDFRKDESAPGRSQFSKRQ</sequence>
<dbReference type="Proteomes" id="UP001359485">
    <property type="component" value="Unassembled WGS sequence"/>
</dbReference>
<gene>
    <name evidence="2" type="ORF">RUM44_009350</name>
</gene>
<name>A0ABR1ATX9_POLSC</name>
<dbReference type="EMBL" id="JAWJWF010000045">
    <property type="protein sequence ID" value="KAK6626873.1"/>
    <property type="molecule type" value="Genomic_DNA"/>
</dbReference>
<accession>A0ABR1ATX9</accession>
<feature type="region of interest" description="Disordered" evidence="1">
    <location>
        <begin position="28"/>
        <end position="52"/>
    </location>
</feature>